<dbReference type="EMBL" id="CAUJNA010001692">
    <property type="protein sequence ID" value="CAJ1388469.1"/>
    <property type="molecule type" value="Genomic_DNA"/>
</dbReference>
<evidence type="ECO:0000313" key="2">
    <source>
        <dbReference type="EMBL" id="CAJ1388469.1"/>
    </source>
</evidence>
<sequence length="195" mass="22135">MADTKISKVCVITSETLGKHQWKPEVVTVQGTDFIKLHRWSRDLTRYVTGRALDLRKGKGHCLSGDYMEHLVTERNKNSREAYQEAMRSTQEGEEPPQPSRRRTVRQSDSAVAPAVVSIRMPAADWHPEREVQCLWSVKSPHLWLEMSEDIMVHLKAGIMQGIPEHERNAKKRKPSRAEPLPEAEGDASESGTQS</sequence>
<evidence type="ECO:0000256" key="1">
    <source>
        <dbReference type="SAM" id="MobiDB-lite"/>
    </source>
</evidence>
<proteinExistence type="predicted"/>
<organism evidence="3 4">
    <name type="scientific">Effrenium voratum</name>
    <dbReference type="NCBI Taxonomy" id="2562239"/>
    <lineage>
        <taxon>Eukaryota</taxon>
        <taxon>Sar</taxon>
        <taxon>Alveolata</taxon>
        <taxon>Dinophyceae</taxon>
        <taxon>Suessiales</taxon>
        <taxon>Symbiodiniaceae</taxon>
        <taxon>Effrenium</taxon>
    </lineage>
</organism>
<keyword evidence="4" id="KW-1185">Reference proteome</keyword>
<feature type="region of interest" description="Disordered" evidence="1">
    <location>
        <begin position="164"/>
        <end position="195"/>
    </location>
</feature>
<feature type="region of interest" description="Disordered" evidence="1">
    <location>
        <begin position="84"/>
        <end position="112"/>
    </location>
</feature>
<reference evidence="3" key="1">
    <citation type="submission" date="2023-08" db="EMBL/GenBank/DDBJ databases">
        <authorList>
            <person name="Chen Y."/>
            <person name="Shah S."/>
            <person name="Dougan E. K."/>
            <person name="Thang M."/>
            <person name="Chan C."/>
        </authorList>
    </citation>
    <scope>NUCLEOTIDE SEQUENCE</scope>
</reference>
<gene>
    <name evidence="2" type="ORF">EVOR1521_LOCUS14328</name>
    <name evidence="3" type="ORF">EVOR1521_LOCUS28390</name>
</gene>
<evidence type="ECO:0000313" key="3">
    <source>
        <dbReference type="EMBL" id="CAJ1406420.1"/>
    </source>
</evidence>
<comment type="caution">
    <text evidence="3">The sequence shown here is derived from an EMBL/GenBank/DDBJ whole genome shotgun (WGS) entry which is preliminary data.</text>
</comment>
<dbReference type="EMBL" id="CAUJNA010003628">
    <property type="protein sequence ID" value="CAJ1406420.1"/>
    <property type="molecule type" value="Genomic_DNA"/>
</dbReference>
<accession>A0AA36JHQ7</accession>
<dbReference type="AlphaFoldDB" id="A0AA36JHQ7"/>
<dbReference type="Proteomes" id="UP001178507">
    <property type="component" value="Unassembled WGS sequence"/>
</dbReference>
<name>A0AA36JHQ7_9DINO</name>
<protein>
    <submittedName>
        <fullName evidence="3">Uncharacterized protein</fullName>
    </submittedName>
</protein>
<evidence type="ECO:0000313" key="4">
    <source>
        <dbReference type="Proteomes" id="UP001178507"/>
    </source>
</evidence>